<name>A0AA95I9U7_9BACL</name>
<protein>
    <submittedName>
        <fullName evidence="1">Uncharacterized protein</fullName>
    </submittedName>
</protein>
<gene>
    <name evidence="1" type="ORF">QNH46_08470</name>
</gene>
<dbReference type="Proteomes" id="UP001177943">
    <property type="component" value="Chromosome"/>
</dbReference>
<dbReference type="AlphaFoldDB" id="A0AA95I9U7"/>
<proteinExistence type="predicted"/>
<dbReference type="RefSeq" id="WP_283927706.1">
    <property type="nucleotide sequence ID" value="NZ_CP126084.1"/>
</dbReference>
<sequence>MSKSKRGKALWTLPSRGRGTCPVCRSTRIKLLYTRKSGSEQVLKVCKRCFHASQEKIDAVAGALGV</sequence>
<accession>A0AA95I9U7</accession>
<evidence type="ECO:0000313" key="2">
    <source>
        <dbReference type="Proteomes" id="UP001177943"/>
    </source>
</evidence>
<dbReference type="EMBL" id="CP126084">
    <property type="protein sequence ID" value="WHX50662.1"/>
    <property type="molecule type" value="Genomic_DNA"/>
</dbReference>
<dbReference type="KEGG" id="pwn:QNH46_08470"/>
<organism evidence="1 2">
    <name type="scientific">Paenibacillus woosongensis</name>
    <dbReference type="NCBI Taxonomy" id="307580"/>
    <lineage>
        <taxon>Bacteria</taxon>
        <taxon>Bacillati</taxon>
        <taxon>Bacillota</taxon>
        <taxon>Bacilli</taxon>
        <taxon>Bacillales</taxon>
        <taxon>Paenibacillaceae</taxon>
        <taxon>Paenibacillus</taxon>
    </lineage>
</organism>
<evidence type="ECO:0000313" key="1">
    <source>
        <dbReference type="EMBL" id="WHX50662.1"/>
    </source>
</evidence>
<reference evidence="1" key="1">
    <citation type="submission" date="2023-05" db="EMBL/GenBank/DDBJ databases">
        <title>Comparative genomics of Bacillaceae isolates and their secondary metabolite potential.</title>
        <authorList>
            <person name="Song L."/>
            <person name="Nielsen L.J."/>
            <person name="Mohite O."/>
            <person name="Xu X."/>
            <person name="Weber T."/>
            <person name="Kovacs A.T."/>
        </authorList>
    </citation>
    <scope>NUCLEOTIDE SEQUENCE</scope>
    <source>
        <strain evidence="1">B2_4</strain>
    </source>
</reference>